<dbReference type="Pfam" id="PF00593">
    <property type="entry name" value="TonB_dep_Rec_b-barrel"/>
    <property type="match status" value="1"/>
</dbReference>
<keyword evidence="17" id="KW-1185">Reference proteome</keyword>
<dbReference type="GO" id="GO:0009279">
    <property type="term" value="C:cell outer membrane"/>
    <property type="evidence" value="ECO:0007669"/>
    <property type="project" value="UniProtKB-SubCell"/>
</dbReference>
<dbReference type="GO" id="GO:0044718">
    <property type="term" value="P:siderophore transmembrane transport"/>
    <property type="evidence" value="ECO:0007669"/>
    <property type="project" value="TreeGrafter"/>
</dbReference>
<dbReference type="Pfam" id="PF07715">
    <property type="entry name" value="Plug"/>
    <property type="match status" value="1"/>
</dbReference>
<feature type="signal peptide" evidence="14">
    <location>
        <begin position="1"/>
        <end position="24"/>
    </location>
</feature>
<keyword evidence="6 11" id="KW-0812">Transmembrane</keyword>
<dbReference type="InterPro" id="IPR012910">
    <property type="entry name" value="Plug_dom"/>
</dbReference>
<dbReference type="PROSITE" id="PS52016">
    <property type="entry name" value="TONB_DEPENDENT_REC_3"/>
    <property type="match status" value="1"/>
</dbReference>
<keyword evidence="7" id="KW-0408">Iron</keyword>
<dbReference type="KEGG" id="stax:MC45_17615"/>
<gene>
    <name evidence="16" type="ORF">MC45_17615</name>
</gene>
<dbReference type="InterPro" id="IPR000531">
    <property type="entry name" value="Beta-barrel_TonB"/>
</dbReference>
<proteinExistence type="inferred from homology"/>
<dbReference type="RefSeq" id="WP_041394013.1">
    <property type="nucleotide sequence ID" value="NZ_CP009572.1"/>
</dbReference>
<dbReference type="PANTHER" id="PTHR30069">
    <property type="entry name" value="TONB-DEPENDENT OUTER MEMBRANE RECEPTOR"/>
    <property type="match status" value="1"/>
</dbReference>
<evidence type="ECO:0000259" key="15">
    <source>
        <dbReference type="SMART" id="SM00965"/>
    </source>
</evidence>
<dbReference type="PANTHER" id="PTHR30069:SF41">
    <property type="entry name" value="HEME_HEMOPEXIN UTILIZATION PROTEIN C"/>
    <property type="match status" value="1"/>
</dbReference>
<dbReference type="Proteomes" id="UP000033200">
    <property type="component" value="Plasmid STP1"/>
</dbReference>
<keyword evidence="8 12" id="KW-0798">TonB box</keyword>
<evidence type="ECO:0000256" key="8">
    <source>
        <dbReference type="ARBA" id="ARBA00023077"/>
    </source>
</evidence>
<evidence type="ECO:0000256" key="4">
    <source>
        <dbReference type="ARBA" id="ARBA00022452"/>
    </source>
</evidence>
<feature type="domain" description="Secretin/TonB short N-terminal" evidence="15">
    <location>
        <begin position="60"/>
        <end position="110"/>
    </location>
</feature>
<name>A0A097ELC3_9SPHN</name>
<evidence type="ECO:0000256" key="10">
    <source>
        <dbReference type="ARBA" id="ARBA00023237"/>
    </source>
</evidence>
<evidence type="ECO:0000256" key="13">
    <source>
        <dbReference type="SAM" id="MobiDB-lite"/>
    </source>
</evidence>
<dbReference type="Gene3D" id="3.55.50.30">
    <property type="match status" value="1"/>
</dbReference>
<comment type="subcellular location">
    <subcellularLocation>
        <location evidence="1 11">Cell outer membrane</location>
        <topology evidence="1 11">Multi-pass membrane protein</topology>
    </subcellularLocation>
</comment>
<keyword evidence="9 11" id="KW-0472">Membrane</keyword>
<geneLocation type="plasmid" evidence="16 17">
    <name>STP1</name>
</geneLocation>
<keyword evidence="16" id="KW-0614">Plasmid</keyword>
<evidence type="ECO:0000313" key="16">
    <source>
        <dbReference type="EMBL" id="AIT08366.1"/>
    </source>
</evidence>
<evidence type="ECO:0000256" key="3">
    <source>
        <dbReference type="ARBA" id="ARBA00022448"/>
    </source>
</evidence>
<dbReference type="InterPro" id="IPR039426">
    <property type="entry name" value="TonB-dep_rcpt-like"/>
</dbReference>
<keyword evidence="14" id="KW-0732">Signal</keyword>
<evidence type="ECO:0000256" key="6">
    <source>
        <dbReference type="ARBA" id="ARBA00022692"/>
    </source>
</evidence>
<accession>A0A097ELC3</accession>
<organism evidence="16 17">
    <name type="scientific">Sphingomonas taxi</name>
    <dbReference type="NCBI Taxonomy" id="1549858"/>
    <lineage>
        <taxon>Bacteria</taxon>
        <taxon>Pseudomonadati</taxon>
        <taxon>Pseudomonadota</taxon>
        <taxon>Alphaproteobacteria</taxon>
        <taxon>Sphingomonadales</taxon>
        <taxon>Sphingomonadaceae</taxon>
        <taxon>Sphingomonas</taxon>
    </lineage>
</organism>
<evidence type="ECO:0000256" key="14">
    <source>
        <dbReference type="SAM" id="SignalP"/>
    </source>
</evidence>
<evidence type="ECO:0000256" key="12">
    <source>
        <dbReference type="RuleBase" id="RU003357"/>
    </source>
</evidence>
<dbReference type="Gene3D" id="2.170.130.10">
    <property type="entry name" value="TonB-dependent receptor, plug domain"/>
    <property type="match status" value="1"/>
</dbReference>
<reference evidence="16 17" key="1">
    <citation type="submission" date="2014-09" db="EMBL/GenBank/DDBJ databases">
        <title>Using Illumina technology Improving SMRT sequencing Genome Assembly by RASTools.</title>
        <authorList>
            <person name="Zhou Y."/>
            <person name="Ma T."/>
            <person name="Liu T."/>
        </authorList>
    </citation>
    <scope>NUCLEOTIDE SEQUENCE [LARGE SCALE GENOMIC DNA]</scope>
    <source>
        <strain evidence="16 17">ATCC 55669</strain>
        <plasmid evidence="17">Plasmid STP1</plasmid>
    </source>
</reference>
<dbReference type="InterPro" id="IPR036942">
    <property type="entry name" value="Beta-barrel_TonB_sf"/>
</dbReference>
<dbReference type="Pfam" id="PF07660">
    <property type="entry name" value="STN"/>
    <property type="match status" value="1"/>
</dbReference>
<dbReference type="InterPro" id="IPR037066">
    <property type="entry name" value="Plug_dom_sf"/>
</dbReference>
<evidence type="ECO:0000256" key="9">
    <source>
        <dbReference type="ARBA" id="ARBA00023136"/>
    </source>
</evidence>
<keyword evidence="5" id="KW-0406">Ion transport</keyword>
<keyword evidence="5" id="KW-0410">Iron transport</keyword>
<evidence type="ECO:0000256" key="7">
    <source>
        <dbReference type="ARBA" id="ARBA00023004"/>
    </source>
</evidence>
<dbReference type="SMART" id="SM00965">
    <property type="entry name" value="STN"/>
    <property type="match status" value="1"/>
</dbReference>
<dbReference type="HOGENOM" id="CLU_008287_19_1_5"/>
<sequence length="844" mass="91820">MIRFGKVIRGAMVPAMLAASATMAVGVARAQQGAEQPRSFNVAAGPLAQAMRRFAEQADLQLSYPAELARDKQTAGVSGTLSREAALARLLAGTGLHGRLEGRSLTLLPDTAAQADGDGEHVALATLHVAGAGDDAAGRGAGGTRRDEADRPFRTAGSSAYVTRAAIDRIPPTAIGDILKTAPGVISSGANIGNTLDVNIRGLQGASRVAMLVDGAQSASSDYRGYTGSNNRLSIDPELIGGIEIDKGPTGGPAGAGYTGGVVNISTLRVGDLVPEGEHYALRLRGSIGSNTVSPPEIGASGGRFGDKDEDFHPRFREDDWPALRNHFGSVALGARFARVDLVAAVSRRDQGNYFAGRQGGEPVGEYDRGEEVLNTSQHTTSGLLKATWHFAPEHSLELGYIRYDSRYGESWESELFWAQGKNQKPEQFARTDTYTAKYGFKPAGQSLIDLTVQGAVVDKVESSIASDAPFHTRNTGASLVNRSVAELPGDAVLTSSNGISLALEKARDDMQEPAMLLNANGERQITSLFTDNRIDVADWLTLNGSARYVYYRLRRDLADDDPRSTKELRAVSKIGSGSGTTVSGGITLSPFRGIGVYASYAEGYRPVSLREWTMAMAWTYLVPNPNLRPERAHNIEFGVNVLRDGLLFAGDRLRLKVSRFDNHNQDYVIRRQCNQKRYCTEGGYKWWRTPYNIDHADFRGYEVSGSYDIGRLFAEGAYTRYDHVEYCMTQDQCDETPFVSDYQRVYVPPRYSGSGTLGLRLFDRALTLGARVNVFGARVTTEAAQTFNNETIWGGFVQFQPWAATRLDLSAENIGDRFYYDVMSTTWVPASGRTVRLTLTQRL</sequence>
<dbReference type="eggNOG" id="COG4774">
    <property type="taxonomic scope" value="Bacteria"/>
</dbReference>
<dbReference type="GO" id="GO:0015344">
    <property type="term" value="F:siderophore uptake transmembrane transporter activity"/>
    <property type="evidence" value="ECO:0007669"/>
    <property type="project" value="TreeGrafter"/>
</dbReference>
<evidence type="ECO:0000256" key="11">
    <source>
        <dbReference type="PROSITE-ProRule" id="PRU01360"/>
    </source>
</evidence>
<feature type="region of interest" description="Disordered" evidence="13">
    <location>
        <begin position="291"/>
        <end position="311"/>
    </location>
</feature>
<dbReference type="Gene3D" id="2.40.170.20">
    <property type="entry name" value="TonB-dependent receptor, beta-barrel domain"/>
    <property type="match status" value="1"/>
</dbReference>
<dbReference type="SUPFAM" id="SSF56935">
    <property type="entry name" value="Porins"/>
    <property type="match status" value="1"/>
</dbReference>
<protein>
    <recommendedName>
        <fullName evidence="15">Secretin/TonB short N-terminal domain-containing protein</fullName>
    </recommendedName>
</protein>
<keyword evidence="10 11" id="KW-0998">Cell outer membrane</keyword>
<dbReference type="EMBL" id="CP009572">
    <property type="protein sequence ID" value="AIT08366.1"/>
    <property type="molecule type" value="Genomic_DNA"/>
</dbReference>
<keyword evidence="4 11" id="KW-1134">Transmembrane beta strand</keyword>
<evidence type="ECO:0000313" key="17">
    <source>
        <dbReference type="Proteomes" id="UP000033200"/>
    </source>
</evidence>
<feature type="chain" id="PRO_5001934272" description="Secretin/TonB short N-terminal domain-containing protein" evidence="14">
    <location>
        <begin position="25"/>
        <end position="844"/>
    </location>
</feature>
<evidence type="ECO:0000256" key="2">
    <source>
        <dbReference type="ARBA" id="ARBA00009810"/>
    </source>
</evidence>
<evidence type="ECO:0000256" key="5">
    <source>
        <dbReference type="ARBA" id="ARBA00022496"/>
    </source>
</evidence>
<keyword evidence="3 11" id="KW-0813">Transport</keyword>
<comment type="similarity">
    <text evidence="2 11 12">Belongs to the TonB-dependent receptor family.</text>
</comment>
<dbReference type="InterPro" id="IPR011662">
    <property type="entry name" value="Secretin/TonB_short_N"/>
</dbReference>
<evidence type="ECO:0000256" key="1">
    <source>
        <dbReference type="ARBA" id="ARBA00004571"/>
    </source>
</evidence>
<dbReference type="AlphaFoldDB" id="A0A097ELC3"/>